<gene>
    <name evidence="1" type="ORF">TSUD_178170</name>
</gene>
<sequence>MMQSTGVVYGGIVHQVLNYVQKMENCYAKLSRGPRSLGRRYHDNHDAAAADEALNFYFFQLTYGRVLKPLRRM</sequence>
<keyword evidence="2" id="KW-1185">Reference proteome</keyword>
<dbReference type="EMBL" id="DF973167">
    <property type="protein sequence ID" value="GAU17187.1"/>
    <property type="molecule type" value="Genomic_DNA"/>
</dbReference>
<name>A0A2Z6LMW5_TRISU</name>
<dbReference type="Proteomes" id="UP000242715">
    <property type="component" value="Unassembled WGS sequence"/>
</dbReference>
<organism evidence="1 2">
    <name type="scientific">Trifolium subterraneum</name>
    <name type="common">Subterranean clover</name>
    <dbReference type="NCBI Taxonomy" id="3900"/>
    <lineage>
        <taxon>Eukaryota</taxon>
        <taxon>Viridiplantae</taxon>
        <taxon>Streptophyta</taxon>
        <taxon>Embryophyta</taxon>
        <taxon>Tracheophyta</taxon>
        <taxon>Spermatophyta</taxon>
        <taxon>Magnoliopsida</taxon>
        <taxon>eudicotyledons</taxon>
        <taxon>Gunneridae</taxon>
        <taxon>Pentapetalae</taxon>
        <taxon>rosids</taxon>
        <taxon>fabids</taxon>
        <taxon>Fabales</taxon>
        <taxon>Fabaceae</taxon>
        <taxon>Papilionoideae</taxon>
        <taxon>50 kb inversion clade</taxon>
        <taxon>NPAAA clade</taxon>
        <taxon>Hologalegina</taxon>
        <taxon>IRL clade</taxon>
        <taxon>Trifolieae</taxon>
        <taxon>Trifolium</taxon>
    </lineage>
</organism>
<reference evidence="2" key="1">
    <citation type="journal article" date="2017" name="Front. Plant Sci.">
        <title>Climate Clever Clovers: New Paradigm to Reduce the Environmental Footprint of Ruminants by Breeding Low Methanogenic Forages Utilizing Haplotype Variation.</title>
        <authorList>
            <person name="Kaur P."/>
            <person name="Appels R."/>
            <person name="Bayer P.E."/>
            <person name="Keeble-Gagnere G."/>
            <person name="Wang J."/>
            <person name="Hirakawa H."/>
            <person name="Shirasawa K."/>
            <person name="Vercoe P."/>
            <person name="Stefanova K."/>
            <person name="Durmic Z."/>
            <person name="Nichols P."/>
            <person name="Revell C."/>
            <person name="Isobe S.N."/>
            <person name="Edwards D."/>
            <person name="Erskine W."/>
        </authorList>
    </citation>
    <scope>NUCLEOTIDE SEQUENCE [LARGE SCALE GENOMIC DNA]</scope>
    <source>
        <strain evidence="2">cv. Daliak</strain>
    </source>
</reference>
<accession>A0A2Z6LMW5</accession>
<evidence type="ECO:0000313" key="1">
    <source>
        <dbReference type="EMBL" id="GAU17187.1"/>
    </source>
</evidence>
<proteinExistence type="predicted"/>
<dbReference type="AlphaFoldDB" id="A0A2Z6LMW5"/>
<evidence type="ECO:0000313" key="2">
    <source>
        <dbReference type="Proteomes" id="UP000242715"/>
    </source>
</evidence>
<protein>
    <submittedName>
        <fullName evidence="1">Uncharacterized protein</fullName>
    </submittedName>
</protein>